<evidence type="ECO:0000256" key="6">
    <source>
        <dbReference type="ARBA" id="ARBA00022912"/>
    </source>
</evidence>
<dbReference type="PANTHER" id="PTHR17901:SF14">
    <property type="entry name" value="MAGNESIUM-DEPENDENT PHOSPHATASE 1"/>
    <property type="match status" value="1"/>
</dbReference>
<dbReference type="Gene3D" id="3.40.50.1000">
    <property type="entry name" value="HAD superfamily/HAD-like"/>
    <property type="match status" value="1"/>
</dbReference>
<dbReference type="NCBIfam" id="TIGR01681">
    <property type="entry name" value="HAD-SF-IIIC"/>
    <property type="match status" value="1"/>
</dbReference>
<reference evidence="11" key="1">
    <citation type="submission" date="2025-08" db="UniProtKB">
        <authorList>
            <consortium name="RefSeq"/>
        </authorList>
    </citation>
    <scope>IDENTIFICATION</scope>
    <source>
        <strain evidence="11">USDA-PBARC FA_bdor</strain>
        <tissue evidence="11">Whole organism</tissue>
    </source>
</reference>
<proteinExistence type="predicted"/>
<sequence length="161" mass="18764">MSERKPKVIVFDLDYTLWPFWVDTNVTPPFKKVENNAVVDEQGKKIQYYKEVPEILKKLHDEGFDLGVASRTSEIRGAFQLLNLFGWDQYFKYKEIYPGCKVSHFNKIREASGVDFEDMIFFDDEDRNIRDLSEVGVLSILVKNGVTDEVVREGLDKFAKK</sequence>
<dbReference type="RefSeq" id="XP_011315302.1">
    <property type="nucleotide sequence ID" value="XM_011317000.1"/>
</dbReference>
<dbReference type="GO" id="GO:0003993">
    <property type="term" value="F:acid phosphatase activity"/>
    <property type="evidence" value="ECO:0007669"/>
    <property type="project" value="TreeGrafter"/>
</dbReference>
<keyword evidence="6" id="KW-0904">Protein phosphatase</keyword>
<dbReference type="SFLD" id="SFLDS00003">
    <property type="entry name" value="Haloacid_Dehalogenase"/>
    <property type="match status" value="1"/>
</dbReference>
<dbReference type="InterPro" id="IPR010033">
    <property type="entry name" value="HAD_SF_ppase_IIIC"/>
</dbReference>
<dbReference type="GO" id="GO:0046872">
    <property type="term" value="F:metal ion binding"/>
    <property type="evidence" value="ECO:0007669"/>
    <property type="project" value="UniProtKB-KW"/>
</dbReference>
<dbReference type="FunFam" id="3.40.50.1000:FF:000127">
    <property type="entry name" value="Magnesium-dependent phosphatase 1"/>
    <property type="match status" value="1"/>
</dbReference>
<keyword evidence="3" id="KW-0479">Metal-binding</keyword>
<dbReference type="Pfam" id="PF12689">
    <property type="entry name" value="Acid_PPase"/>
    <property type="match status" value="1"/>
</dbReference>
<organism evidence="10 11">
    <name type="scientific">Fopius arisanus</name>
    <dbReference type="NCBI Taxonomy" id="64838"/>
    <lineage>
        <taxon>Eukaryota</taxon>
        <taxon>Metazoa</taxon>
        <taxon>Ecdysozoa</taxon>
        <taxon>Arthropoda</taxon>
        <taxon>Hexapoda</taxon>
        <taxon>Insecta</taxon>
        <taxon>Pterygota</taxon>
        <taxon>Neoptera</taxon>
        <taxon>Endopterygota</taxon>
        <taxon>Hymenoptera</taxon>
        <taxon>Apocrita</taxon>
        <taxon>Ichneumonoidea</taxon>
        <taxon>Braconidae</taxon>
        <taxon>Opiinae</taxon>
        <taxon>Fopius</taxon>
    </lineage>
</organism>
<dbReference type="SFLD" id="SFLDG01129">
    <property type="entry name" value="C1.5:_HAD__Beta-PGM__Phosphata"/>
    <property type="match status" value="1"/>
</dbReference>
<evidence type="ECO:0000256" key="3">
    <source>
        <dbReference type="ARBA" id="ARBA00022723"/>
    </source>
</evidence>
<dbReference type="InterPro" id="IPR010036">
    <property type="entry name" value="MDP_1_eu_arc"/>
</dbReference>
<name>A0A9R1TT65_9HYME</name>
<gene>
    <name evidence="11" type="primary">LOC105274124</name>
</gene>
<evidence type="ECO:0000313" key="10">
    <source>
        <dbReference type="Proteomes" id="UP000694866"/>
    </source>
</evidence>
<dbReference type="KEGG" id="fas:105274124"/>
<evidence type="ECO:0000256" key="7">
    <source>
        <dbReference type="ARBA" id="ARBA00051722"/>
    </source>
</evidence>
<evidence type="ECO:0000256" key="9">
    <source>
        <dbReference type="ARBA" id="ARBA00069981"/>
    </source>
</evidence>
<comment type="catalytic activity">
    <reaction evidence="7">
        <text>O-phospho-L-tyrosyl-[protein] + H2O = L-tyrosyl-[protein] + phosphate</text>
        <dbReference type="Rhea" id="RHEA:10684"/>
        <dbReference type="Rhea" id="RHEA-COMP:10136"/>
        <dbReference type="Rhea" id="RHEA-COMP:20101"/>
        <dbReference type="ChEBI" id="CHEBI:15377"/>
        <dbReference type="ChEBI" id="CHEBI:43474"/>
        <dbReference type="ChEBI" id="CHEBI:46858"/>
        <dbReference type="ChEBI" id="CHEBI:61978"/>
        <dbReference type="EC" id="3.1.3.48"/>
    </reaction>
</comment>
<dbReference type="PANTHER" id="PTHR17901">
    <property type="entry name" value="MAGNESIUM-DEPENDENT PHOSPHATASE 1 MDP1"/>
    <property type="match status" value="1"/>
</dbReference>
<dbReference type="CDD" id="cd07501">
    <property type="entry name" value="HAD_MDP-1_like"/>
    <property type="match status" value="1"/>
</dbReference>
<evidence type="ECO:0000256" key="2">
    <source>
        <dbReference type="ARBA" id="ARBA00013064"/>
    </source>
</evidence>
<dbReference type="OrthoDB" id="2865258at2759"/>
<evidence type="ECO:0000313" key="11">
    <source>
        <dbReference type="RefSeq" id="XP_011315302.1"/>
    </source>
</evidence>
<dbReference type="InterPro" id="IPR035679">
    <property type="entry name" value="MDP-1_euk"/>
</dbReference>
<comment type="function">
    <text evidence="8">Magnesium-dependent phosphatase which may act as a tyrosine phosphatase.</text>
</comment>
<accession>A0A9R1TT65</accession>
<evidence type="ECO:0000256" key="4">
    <source>
        <dbReference type="ARBA" id="ARBA00022801"/>
    </source>
</evidence>
<dbReference type="EC" id="3.1.3.48" evidence="2"/>
<dbReference type="GeneID" id="105274124"/>
<dbReference type="Proteomes" id="UP000694866">
    <property type="component" value="Unplaced"/>
</dbReference>
<dbReference type="InterPro" id="IPR023214">
    <property type="entry name" value="HAD_sf"/>
</dbReference>
<evidence type="ECO:0000256" key="5">
    <source>
        <dbReference type="ARBA" id="ARBA00022842"/>
    </source>
</evidence>
<dbReference type="InterPro" id="IPR036412">
    <property type="entry name" value="HAD-like_sf"/>
</dbReference>
<dbReference type="SUPFAM" id="SSF56784">
    <property type="entry name" value="HAD-like"/>
    <property type="match status" value="1"/>
</dbReference>
<evidence type="ECO:0000256" key="8">
    <source>
        <dbReference type="ARBA" id="ARBA00055318"/>
    </source>
</evidence>
<dbReference type="GO" id="GO:0004725">
    <property type="term" value="F:protein tyrosine phosphatase activity"/>
    <property type="evidence" value="ECO:0007669"/>
    <property type="project" value="UniProtKB-EC"/>
</dbReference>
<protein>
    <recommendedName>
        <fullName evidence="9">Magnesium-dependent phosphatase 1</fullName>
        <ecNumber evidence="2">3.1.3.48</ecNumber>
    </recommendedName>
</protein>
<evidence type="ECO:0000256" key="1">
    <source>
        <dbReference type="ARBA" id="ARBA00001946"/>
    </source>
</evidence>
<dbReference type="SFLD" id="SFLDG01131">
    <property type="entry name" value="C1.5.2:_MDP_Like"/>
    <property type="match status" value="1"/>
</dbReference>
<keyword evidence="4" id="KW-0378">Hydrolase</keyword>
<comment type="cofactor">
    <cofactor evidence="1">
        <name>Mg(2+)</name>
        <dbReference type="ChEBI" id="CHEBI:18420"/>
    </cofactor>
</comment>
<keyword evidence="5" id="KW-0460">Magnesium</keyword>
<dbReference type="NCBIfam" id="TIGR01685">
    <property type="entry name" value="MDP-1"/>
    <property type="match status" value="1"/>
</dbReference>
<keyword evidence="10" id="KW-1185">Reference proteome</keyword>
<dbReference type="AlphaFoldDB" id="A0A9R1TT65"/>